<evidence type="ECO:0000313" key="1">
    <source>
        <dbReference type="EMBL" id="MBX52736.1"/>
    </source>
</evidence>
<reference evidence="1" key="1">
    <citation type="submission" date="2018-02" db="EMBL/GenBank/DDBJ databases">
        <title>Rhizophora mucronata_Transcriptome.</title>
        <authorList>
            <person name="Meera S.P."/>
            <person name="Sreeshan A."/>
            <person name="Augustine A."/>
        </authorList>
    </citation>
    <scope>NUCLEOTIDE SEQUENCE</scope>
    <source>
        <tissue evidence="1">Leaf</tissue>
    </source>
</reference>
<dbReference type="EMBL" id="GGEC01072252">
    <property type="protein sequence ID" value="MBX52736.1"/>
    <property type="molecule type" value="Transcribed_RNA"/>
</dbReference>
<protein>
    <submittedName>
        <fullName evidence="1">Uncharacterized protein</fullName>
    </submittedName>
</protein>
<dbReference type="AlphaFoldDB" id="A0A2P2PDD7"/>
<accession>A0A2P2PDD7</accession>
<organism evidence="1">
    <name type="scientific">Rhizophora mucronata</name>
    <name type="common">Asiatic mangrove</name>
    <dbReference type="NCBI Taxonomy" id="61149"/>
    <lineage>
        <taxon>Eukaryota</taxon>
        <taxon>Viridiplantae</taxon>
        <taxon>Streptophyta</taxon>
        <taxon>Embryophyta</taxon>
        <taxon>Tracheophyta</taxon>
        <taxon>Spermatophyta</taxon>
        <taxon>Magnoliopsida</taxon>
        <taxon>eudicotyledons</taxon>
        <taxon>Gunneridae</taxon>
        <taxon>Pentapetalae</taxon>
        <taxon>rosids</taxon>
        <taxon>fabids</taxon>
        <taxon>Malpighiales</taxon>
        <taxon>Rhizophoraceae</taxon>
        <taxon>Rhizophora</taxon>
    </lineage>
</organism>
<proteinExistence type="predicted"/>
<sequence>MALSYTLNIFYESLEICVFLWSLNHCIPSLIWACDESRVQVDICLLLKFMSTLDSLSNPYKNC</sequence>
<name>A0A2P2PDD7_RHIMU</name>